<evidence type="ECO:0000313" key="2">
    <source>
        <dbReference type="EMBL" id="ANJ11676.1"/>
    </source>
</evidence>
<evidence type="ECO:0000256" key="1">
    <source>
        <dbReference type="SAM" id="MobiDB-lite"/>
    </source>
</evidence>
<organism evidence="2 3">
    <name type="scientific">Streptomyces parvulus</name>
    <dbReference type="NCBI Taxonomy" id="146923"/>
    <lineage>
        <taxon>Bacteria</taxon>
        <taxon>Bacillati</taxon>
        <taxon>Actinomycetota</taxon>
        <taxon>Actinomycetes</taxon>
        <taxon>Kitasatosporales</taxon>
        <taxon>Streptomycetaceae</taxon>
        <taxon>Streptomyces</taxon>
    </lineage>
</organism>
<dbReference type="AlphaFoldDB" id="A0A191V9H2"/>
<dbReference type="EMBL" id="CP015866">
    <property type="protein sequence ID" value="ANJ11676.1"/>
    <property type="molecule type" value="Genomic_DNA"/>
</dbReference>
<name>A0A191V9H2_9ACTN</name>
<accession>A0A191V9H2</accession>
<reference evidence="2 3" key="1">
    <citation type="submission" date="2016-05" db="EMBL/GenBank/DDBJ databases">
        <title>Non-Contiguous Finished Genome Sequence of Streptomyces parvulus 2297 Integrated Site-Specifically with Actinophage R4.</title>
        <authorList>
            <person name="Nishizawa T."/>
            <person name="Miura T."/>
            <person name="Harada C."/>
            <person name="Guo Y."/>
            <person name="Narisawa K."/>
            <person name="Ohta H."/>
            <person name="Takahashi H."/>
            <person name="Shirai M."/>
        </authorList>
    </citation>
    <scope>NUCLEOTIDE SEQUENCE [LARGE SCALE GENOMIC DNA]</scope>
    <source>
        <strain evidence="2 3">2297</strain>
    </source>
</reference>
<sequence>MAPEPTGHLQAMAENVHLVLGQQDQERLDKLAEVRKDEEVWVHQRKYEQSRRRYLGEDVLKDTGSAVVWWLARNDEHVERTVSDLALLAQLTSAANDTEVPERLKDLISQQAGEPPMPDFPGTEPPAAPQPRGTATTHLSDFLDSIGFTHGDVRRPMLAAQIAGLIKEQNRHETAEDIQHHFDPPASIAPDDHDASAPGSPLA</sequence>
<feature type="region of interest" description="Disordered" evidence="1">
    <location>
        <begin position="169"/>
        <end position="203"/>
    </location>
</feature>
<evidence type="ECO:0000313" key="3">
    <source>
        <dbReference type="Proteomes" id="UP000078468"/>
    </source>
</evidence>
<feature type="region of interest" description="Disordered" evidence="1">
    <location>
        <begin position="111"/>
        <end position="137"/>
    </location>
</feature>
<gene>
    <name evidence="2" type="ORF">Spa2297_24925</name>
</gene>
<feature type="compositionally biased region" description="Basic and acidic residues" evidence="1">
    <location>
        <begin position="169"/>
        <end position="183"/>
    </location>
</feature>
<dbReference type="Proteomes" id="UP000078468">
    <property type="component" value="Chromosome"/>
</dbReference>
<dbReference type="KEGG" id="spav:Spa2297_24925"/>
<protein>
    <submittedName>
        <fullName evidence="2">Uncharacterized protein</fullName>
    </submittedName>
</protein>
<proteinExistence type="predicted"/>
<feature type="compositionally biased region" description="Pro residues" evidence="1">
    <location>
        <begin position="115"/>
        <end position="129"/>
    </location>
</feature>